<reference evidence="2 3" key="1">
    <citation type="submission" date="2019-02" db="EMBL/GenBank/DDBJ databases">
        <title>Deep-cultivation of Planctomycetes and their phenomic and genomic characterization uncovers novel biology.</title>
        <authorList>
            <person name="Wiegand S."/>
            <person name="Jogler M."/>
            <person name="Boedeker C."/>
            <person name="Pinto D."/>
            <person name="Vollmers J."/>
            <person name="Rivas-Marin E."/>
            <person name="Kohn T."/>
            <person name="Peeters S.H."/>
            <person name="Heuer A."/>
            <person name="Rast P."/>
            <person name="Oberbeckmann S."/>
            <person name="Bunk B."/>
            <person name="Jeske O."/>
            <person name="Meyerdierks A."/>
            <person name="Storesund J.E."/>
            <person name="Kallscheuer N."/>
            <person name="Luecker S."/>
            <person name="Lage O.M."/>
            <person name="Pohl T."/>
            <person name="Merkel B.J."/>
            <person name="Hornburger P."/>
            <person name="Mueller R.-W."/>
            <person name="Bruemmer F."/>
            <person name="Labrenz M."/>
            <person name="Spormann A.M."/>
            <person name="Op den Camp H."/>
            <person name="Overmann J."/>
            <person name="Amann R."/>
            <person name="Jetten M.S.M."/>
            <person name="Mascher T."/>
            <person name="Medema M.H."/>
            <person name="Devos D.P."/>
            <person name="Kaster A.-K."/>
            <person name="Ovreas L."/>
            <person name="Rohde M."/>
            <person name="Galperin M.Y."/>
            <person name="Jogler C."/>
        </authorList>
    </citation>
    <scope>NUCLEOTIDE SEQUENCE [LARGE SCALE GENOMIC DNA]</scope>
    <source>
        <strain evidence="2 3">FF011L</strain>
    </source>
</reference>
<keyword evidence="3" id="KW-1185">Reference proteome</keyword>
<dbReference type="EMBL" id="CP036262">
    <property type="protein sequence ID" value="QDS95234.1"/>
    <property type="molecule type" value="Genomic_DNA"/>
</dbReference>
<organism evidence="2 3">
    <name type="scientific">Roseimaritima multifibrata</name>
    <dbReference type="NCBI Taxonomy" id="1930274"/>
    <lineage>
        <taxon>Bacteria</taxon>
        <taxon>Pseudomonadati</taxon>
        <taxon>Planctomycetota</taxon>
        <taxon>Planctomycetia</taxon>
        <taxon>Pirellulales</taxon>
        <taxon>Pirellulaceae</taxon>
        <taxon>Roseimaritima</taxon>
    </lineage>
</organism>
<evidence type="ECO:0000313" key="2">
    <source>
        <dbReference type="EMBL" id="QDS95234.1"/>
    </source>
</evidence>
<dbReference type="InterPro" id="IPR011990">
    <property type="entry name" value="TPR-like_helical_dom_sf"/>
</dbReference>
<protein>
    <submittedName>
        <fullName evidence="2">Tetratricopeptide repeat protein</fullName>
    </submittedName>
</protein>
<dbReference type="SUPFAM" id="SSF48452">
    <property type="entry name" value="TPR-like"/>
    <property type="match status" value="1"/>
</dbReference>
<evidence type="ECO:0000313" key="3">
    <source>
        <dbReference type="Proteomes" id="UP000320672"/>
    </source>
</evidence>
<proteinExistence type="predicted"/>
<accession>A0A517MK42</accession>
<dbReference type="RefSeq" id="WP_145353246.1">
    <property type="nucleotide sequence ID" value="NZ_CP036262.1"/>
</dbReference>
<evidence type="ECO:0000256" key="1">
    <source>
        <dbReference type="PROSITE-ProRule" id="PRU00339"/>
    </source>
</evidence>
<dbReference type="Gene3D" id="1.25.40.10">
    <property type="entry name" value="Tetratricopeptide repeat domain"/>
    <property type="match status" value="2"/>
</dbReference>
<name>A0A517MK42_9BACT</name>
<dbReference type="Proteomes" id="UP000320672">
    <property type="component" value="Chromosome"/>
</dbReference>
<feature type="repeat" description="TPR" evidence="1">
    <location>
        <begin position="263"/>
        <end position="296"/>
    </location>
</feature>
<dbReference type="AlphaFoldDB" id="A0A517MK42"/>
<dbReference type="KEGG" id="rml:FF011L_40270"/>
<dbReference type="PROSITE" id="PS50005">
    <property type="entry name" value="TPR"/>
    <property type="match status" value="1"/>
</dbReference>
<dbReference type="SMART" id="SM00028">
    <property type="entry name" value="TPR"/>
    <property type="match status" value="2"/>
</dbReference>
<sequence length="1026" mass="112575">MQTCNPVRSTPHVGDCQSWIQRGFNTAAVFAGTFLMGLAGPANVQADEPAELFLQQLRAAEYFDVALDYLAHLEDYPGVPAELKTSVDLEKAQVYLEAAGAARVADERDGYFAEGEAALQNFIANSPSHPRLSEARMMLGTRQLIRAMVLMQDPRMNDETRVKAREEYLKAAKTFDTSIESLREALKAMPTGAIDPEKNPGLQARREQYRGEYMQAQLQAGQSRRLAAGTYKDPAKEGKPLLEEALKRLVAFSEKYSSFPPGAKATLYRGQVQQVLGQNKEALESYQRVQELIEDDRLRIPKIEAARGTIQLYLAEKPPKVKPAIERGQPWIDALRPNEKRAPEVQELRLALAKAYQMQAKASEKPAERKAAATSARQLLTAAKAVPGSHAEETLQLLAEMGVDTTVEAPKFERPRSLDEALAAARTMIESADQMGRAEDLLKQKLKEPDADQAAIQKELDNLSTDLVSNRENAAKILQQGLALVKPGDDVAQINQGRNFLAYVLFRLERFREAAAVGEFLAVTSPGDPLGLSGGVTALNAMQTLSQQASEGQREEILTGLSSIGSLLIEHWPNEPAVSAARGSLIAVALNQERWDDARKHLDNMPDDAPDKAYFLRVMGNLMWNRYLIRLQNDPEDATAANLLPDAEKDLITGLKPVTAKALTSRELDASLVLAKVLIRQGKENDALKVLENKNYGPLTHADKGDQDFQLKAYTTALQVIVGQMTAEKADIKALTAQSADIVAKMQKATAGKPDAQTQMANRFKALAVEIRDQMQGAPAAKKEALMTAFQTLMGALAAANDSPETQLMVGQSFAQIGEGAMPNDIGPATGKAAEMLTKATEILKTVIPDIEDPEQKMKVQYQLGRAERLLGDYSGALKTLTEVVTFKQTMLTAQEEAALTYEQWGIQSAATPNRAAKAHALAIRGSRPDAKGKHQIWGWGTISQRTSKNPAFRESFFQARYHLALNRFLEGQAEKNDAKMRDGIKFTKELKVFYPDLGGKAWAPKFEALVQRIQTAVGDPPVGLE</sequence>
<gene>
    <name evidence="2" type="ORF">FF011L_40270</name>
</gene>
<dbReference type="OrthoDB" id="224351at2"/>
<dbReference type="InterPro" id="IPR019734">
    <property type="entry name" value="TPR_rpt"/>
</dbReference>
<keyword evidence="1" id="KW-0802">TPR repeat</keyword>